<evidence type="ECO:0000313" key="1">
    <source>
        <dbReference type="EMBL" id="SFK61639.1"/>
    </source>
</evidence>
<reference evidence="1 2" key="1">
    <citation type="submission" date="2016-10" db="EMBL/GenBank/DDBJ databases">
        <authorList>
            <person name="Varghese N."/>
            <person name="Submissions S."/>
        </authorList>
    </citation>
    <scope>NUCLEOTIDE SEQUENCE [LARGE SCALE GENOMIC DNA]</scope>
    <source>
        <strain evidence="1 2">DSM 21822</strain>
    </source>
</reference>
<dbReference type="AlphaFoldDB" id="A0A1I4B147"/>
<proteinExistence type="predicted"/>
<dbReference type="Proteomes" id="UP000323300">
    <property type="component" value="Unassembled WGS sequence"/>
</dbReference>
<gene>
    <name evidence="1" type="ORF">SAMN04488498_10955</name>
</gene>
<keyword evidence="2" id="KW-1185">Reference proteome</keyword>
<accession>A0A1I4B147</accession>
<evidence type="ECO:0000313" key="2">
    <source>
        <dbReference type="Proteomes" id="UP000323300"/>
    </source>
</evidence>
<name>A0A1I4B147_9HYPH</name>
<protein>
    <submittedName>
        <fullName evidence="1">Uncharacterized protein</fullName>
    </submittedName>
</protein>
<organism evidence="1 2">
    <name type="scientific">Neomesorhizobium albiziae</name>
    <dbReference type="NCBI Taxonomy" id="335020"/>
    <lineage>
        <taxon>Bacteria</taxon>
        <taxon>Pseudomonadati</taxon>
        <taxon>Pseudomonadota</taxon>
        <taxon>Alphaproteobacteria</taxon>
        <taxon>Hyphomicrobiales</taxon>
        <taxon>Phyllobacteriaceae</taxon>
        <taxon>Neomesorhizobium</taxon>
    </lineage>
</organism>
<dbReference type="EMBL" id="FOSL01000009">
    <property type="protein sequence ID" value="SFK61639.1"/>
    <property type="molecule type" value="Genomic_DNA"/>
</dbReference>
<sequence length="46" mass="5105">MTAANKTYLFCLKASVALDQWEKCDGAARSVETQVILACKWRLGLT</sequence>